<dbReference type="CDD" id="cd00751">
    <property type="entry name" value="thiolase"/>
    <property type="match status" value="1"/>
</dbReference>
<keyword evidence="5" id="KW-0630">Potassium</keyword>
<evidence type="ECO:0000256" key="6">
    <source>
        <dbReference type="ARBA" id="ARBA00023315"/>
    </source>
</evidence>
<dbReference type="PIRSF" id="PIRSF000429">
    <property type="entry name" value="Ac-CoA_Ac_transf"/>
    <property type="match status" value="1"/>
</dbReference>
<evidence type="ECO:0000256" key="2">
    <source>
        <dbReference type="ARBA" id="ARBA00004872"/>
    </source>
</evidence>
<dbReference type="NCBIfam" id="TIGR01930">
    <property type="entry name" value="AcCoA-C-Actrans"/>
    <property type="match status" value="1"/>
</dbReference>
<dbReference type="InterPro" id="IPR016039">
    <property type="entry name" value="Thiolase-like"/>
</dbReference>
<evidence type="ECO:0000313" key="12">
    <source>
        <dbReference type="Proteomes" id="UP001590951"/>
    </source>
</evidence>
<keyword evidence="4 8" id="KW-0808">Transferase</keyword>
<evidence type="ECO:0000259" key="10">
    <source>
        <dbReference type="Pfam" id="PF02803"/>
    </source>
</evidence>
<dbReference type="EMBL" id="JBHFEH010000110">
    <property type="protein sequence ID" value="KAL2046645.1"/>
    <property type="molecule type" value="Genomic_DNA"/>
</dbReference>
<sequence>MAQFQRGLKNILQKHPNDVVFLSALRTPITRSYKGGLRNAYPEQMLAAVLSATLTQNPNLPPSAIQDVAVGTVLSELGGSKAARMALNHVRYPSSTSLYTVNRACASSLQAITTIADSISVGRIGMGIGAGMESMTKNYGSKAVPTQLWPELKESPVRDARDCIMPMGITSENVAERYGISRADQDVFGAASHNRASKAQKEGLFDKEIAPVTVTNPPGEGDGSPTPQPAETVKVSKDDGIRYNASTESMGKLKPVFKETGTTTAGNSSQISDGAASALMCRRSTATSLGLESSIIGKFAGSTVVGVAPDEMGIGPAYAIPALLDSMGISIEDVGVWEINEAFASQALYCVRKLGLEKEMEEGKINPRGGAVALGHPLGATGGRMVSTILGEMGGGGLESLVL</sequence>
<dbReference type="Gene3D" id="3.40.47.10">
    <property type="match status" value="2"/>
</dbReference>
<comment type="caution">
    <text evidence="11">The sequence shown here is derived from an EMBL/GenBank/DDBJ whole genome shotgun (WGS) entry which is preliminary data.</text>
</comment>
<evidence type="ECO:0000256" key="8">
    <source>
        <dbReference type="RuleBase" id="RU003557"/>
    </source>
</evidence>
<comment type="similarity">
    <text evidence="3 8">Belongs to the thiolase-like superfamily. Thiolase family.</text>
</comment>
<accession>A0ABR4AMF3</accession>
<dbReference type="InterPro" id="IPR020616">
    <property type="entry name" value="Thiolase_N"/>
</dbReference>
<dbReference type="Pfam" id="PF02803">
    <property type="entry name" value="Thiolase_C"/>
    <property type="match status" value="1"/>
</dbReference>
<proteinExistence type="inferred from homology"/>
<evidence type="ECO:0000259" key="9">
    <source>
        <dbReference type="Pfam" id="PF00108"/>
    </source>
</evidence>
<dbReference type="InterPro" id="IPR002155">
    <property type="entry name" value="Thiolase"/>
</dbReference>
<dbReference type="InterPro" id="IPR020613">
    <property type="entry name" value="Thiolase_CS"/>
</dbReference>
<feature type="domain" description="Thiolase C-terminal" evidence="10">
    <location>
        <begin position="296"/>
        <end position="393"/>
    </location>
</feature>
<comment type="catalytic activity">
    <reaction evidence="7">
        <text>an acyl-CoA + acetyl-CoA = a 3-oxoacyl-CoA + CoA</text>
        <dbReference type="Rhea" id="RHEA:21564"/>
        <dbReference type="ChEBI" id="CHEBI:57287"/>
        <dbReference type="ChEBI" id="CHEBI:57288"/>
        <dbReference type="ChEBI" id="CHEBI:58342"/>
        <dbReference type="ChEBI" id="CHEBI:90726"/>
        <dbReference type="EC" id="2.3.1.16"/>
    </reaction>
</comment>
<dbReference type="InterPro" id="IPR050215">
    <property type="entry name" value="Thiolase-like_sf_Thiolase"/>
</dbReference>
<evidence type="ECO:0000313" key="11">
    <source>
        <dbReference type="EMBL" id="KAL2046645.1"/>
    </source>
</evidence>
<evidence type="ECO:0000256" key="5">
    <source>
        <dbReference type="ARBA" id="ARBA00022958"/>
    </source>
</evidence>
<gene>
    <name evidence="11" type="ORF">ABVK25_011684</name>
</gene>
<name>A0ABR4AMF3_9LECA</name>
<comment type="cofactor">
    <cofactor evidence="1">
        <name>K(+)</name>
        <dbReference type="ChEBI" id="CHEBI:29103"/>
    </cofactor>
</comment>
<reference evidence="11 12" key="1">
    <citation type="submission" date="2024-09" db="EMBL/GenBank/DDBJ databases">
        <title>Rethinking Asexuality: The Enigmatic Case of Functional Sexual Genes in Lepraria (Stereocaulaceae).</title>
        <authorList>
            <person name="Doellman M."/>
            <person name="Sun Y."/>
            <person name="Barcenas-Pena A."/>
            <person name="Lumbsch H.T."/>
            <person name="Grewe F."/>
        </authorList>
    </citation>
    <scope>NUCLEOTIDE SEQUENCE [LARGE SCALE GENOMIC DNA]</scope>
    <source>
        <strain evidence="11 12">Grewe 0041</strain>
    </source>
</reference>
<dbReference type="SUPFAM" id="SSF53901">
    <property type="entry name" value="Thiolase-like"/>
    <property type="match status" value="2"/>
</dbReference>
<dbReference type="PANTHER" id="PTHR43853">
    <property type="entry name" value="3-KETOACYL-COA THIOLASE, PEROXISOMAL"/>
    <property type="match status" value="1"/>
</dbReference>
<dbReference type="InterPro" id="IPR020617">
    <property type="entry name" value="Thiolase_C"/>
</dbReference>
<dbReference type="PROSITE" id="PS00098">
    <property type="entry name" value="THIOLASE_1"/>
    <property type="match status" value="1"/>
</dbReference>
<feature type="domain" description="Thiolase N-terminal" evidence="9">
    <location>
        <begin position="19"/>
        <end position="284"/>
    </location>
</feature>
<evidence type="ECO:0000256" key="3">
    <source>
        <dbReference type="ARBA" id="ARBA00010982"/>
    </source>
</evidence>
<evidence type="ECO:0000256" key="7">
    <source>
        <dbReference type="ARBA" id="ARBA00047605"/>
    </source>
</evidence>
<protein>
    <submittedName>
        <fullName evidence="11">Uncharacterized protein</fullName>
    </submittedName>
</protein>
<organism evidence="11 12">
    <name type="scientific">Lepraria finkii</name>
    <dbReference type="NCBI Taxonomy" id="1340010"/>
    <lineage>
        <taxon>Eukaryota</taxon>
        <taxon>Fungi</taxon>
        <taxon>Dikarya</taxon>
        <taxon>Ascomycota</taxon>
        <taxon>Pezizomycotina</taxon>
        <taxon>Lecanoromycetes</taxon>
        <taxon>OSLEUM clade</taxon>
        <taxon>Lecanoromycetidae</taxon>
        <taxon>Lecanorales</taxon>
        <taxon>Lecanorineae</taxon>
        <taxon>Stereocaulaceae</taxon>
        <taxon>Lepraria</taxon>
    </lineage>
</organism>
<dbReference type="PROSITE" id="PS00737">
    <property type="entry name" value="THIOLASE_2"/>
    <property type="match status" value="1"/>
</dbReference>
<comment type="pathway">
    <text evidence="2">Lipid metabolism; fatty acid metabolism.</text>
</comment>
<dbReference type="Proteomes" id="UP001590951">
    <property type="component" value="Unassembled WGS sequence"/>
</dbReference>
<dbReference type="PANTHER" id="PTHR43853:SF5">
    <property type="entry name" value="ACETYL-COA C-ACETYLTRANSFERASE"/>
    <property type="match status" value="1"/>
</dbReference>
<dbReference type="InterPro" id="IPR020615">
    <property type="entry name" value="Thiolase_acyl_enz_int_AS"/>
</dbReference>
<evidence type="ECO:0000256" key="4">
    <source>
        <dbReference type="ARBA" id="ARBA00022679"/>
    </source>
</evidence>
<keyword evidence="12" id="KW-1185">Reference proteome</keyword>
<keyword evidence="6 8" id="KW-0012">Acyltransferase</keyword>
<dbReference type="Pfam" id="PF00108">
    <property type="entry name" value="Thiolase_N"/>
    <property type="match status" value="1"/>
</dbReference>
<evidence type="ECO:0000256" key="1">
    <source>
        <dbReference type="ARBA" id="ARBA00001958"/>
    </source>
</evidence>